<accession>A0A7J0FXS6</accession>
<evidence type="ECO:0000256" key="1">
    <source>
        <dbReference type="SAM" id="Coils"/>
    </source>
</evidence>
<evidence type="ECO:0000313" key="4">
    <source>
        <dbReference type="Proteomes" id="UP000585474"/>
    </source>
</evidence>
<feature type="region of interest" description="Disordered" evidence="2">
    <location>
        <begin position="59"/>
        <end position="106"/>
    </location>
</feature>
<evidence type="ECO:0000256" key="2">
    <source>
        <dbReference type="SAM" id="MobiDB-lite"/>
    </source>
</evidence>
<organism evidence="3 4">
    <name type="scientific">Actinidia rufa</name>
    <dbReference type="NCBI Taxonomy" id="165716"/>
    <lineage>
        <taxon>Eukaryota</taxon>
        <taxon>Viridiplantae</taxon>
        <taxon>Streptophyta</taxon>
        <taxon>Embryophyta</taxon>
        <taxon>Tracheophyta</taxon>
        <taxon>Spermatophyta</taxon>
        <taxon>Magnoliopsida</taxon>
        <taxon>eudicotyledons</taxon>
        <taxon>Gunneridae</taxon>
        <taxon>Pentapetalae</taxon>
        <taxon>asterids</taxon>
        <taxon>Ericales</taxon>
        <taxon>Actinidiaceae</taxon>
        <taxon>Actinidia</taxon>
    </lineage>
</organism>
<feature type="coiled-coil region" evidence="1">
    <location>
        <begin position="119"/>
        <end position="181"/>
    </location>
</feature>
<dbReference type="EMBL" id="BJWL01000016">
    <property type="protein sequence ID" value="GFZ03485.1"/>
    <property type="molecule type" value="Genomic_DNA"/>
</dbReference>
<keyword evidence="1" id="KW-0175">Coiled coil</keyword>
<dbReference type="AlphaFoldDB" id="A0A7J0FXS6"/>
<feature type="compositionally biased region" description="Basic residues" evidence="2">
    <location>
        <begin position="193"/>
        <end position="202"/>
    </location>
</feature>
<feature type="compositionally biased region" description="Basic and acidic residues" evidence="2">
    <location>
        <begin position="73"/>
        <end position="88"/>
    </location>
</feature>
<protein>
    <submittedName>
        <fullName evidence="3">Uncharacterized protein</fullName>
    </submittedName>
</protein>
<feature type="region of interest" description="Disordered" evidence="2">
    <location>
        <begin position="181"/>
        <end position="202"/>
    </location>
</feature>
<sequence>MSKRIKLNQLAKTVAEKAATSSSKGVVISEVSESPSKKRAFDDGSKGKEVALLPEAKKAKTTTGRAKIFGRGDPPRRQGEGGEVHLRSSGDQVPPHPGPGSHSGFFSLAVRSRDFVESANNQRALAESSELEMVRAQNRAIELEGALVEVNAKQKKAAKEVKAKNKEVARLEARVAKLEKSQALAKGGSLRSSKSRKTFKRP</sequence>
<keyword evidence="4" id="KW-1185">Reference proteome</keyword>
<reference evidence="3 4" key="1">
    <citation type="submission" date="2019-07" db="EMBL/GenBank/DDBJ databases">
        <title>De Novo Assembly of kiwifruit Actinidia rufa.</title>
        <authorList>
            <person name="Sugita-Konishi S."/>
            <person name="Sato K."/>
            <person name="Mori E."/>
            <person name="Abe Y."/>
            <person name="Kisaki G."/>
            <person name="Hamano K."/>
            <person name="Suezawa K."/>
            <person name="Otani M."/>
            <person name="Fukuda T."/>
            <person name="Manabe T."/>
            <person name="Gomi K."/>
            <person name="Tabuchi M."/>
            <person name="Akimitsu K."/>
            <person name="Kataoka I."/>
        </authorList>
    </citation>
    <scope>NUCLEOTIDE SEQUENCE [LARGE SCALE GENOMIC DNA]</scope>
    <source>
        <strain evidence="4">cv. Fuchu</strain>
    </source>
</reference>
<feature type="compositionally biased region" description="Basic and acidic residues" evidence="2">
    <location>
        <begin position="35"/>
        <end position="46"/>
    </location>
</feature>
<name>A0A7J0FXS6_9ERIC</name>
<evidence type="ECO:0000313" key="3">
    <source>
        <dbReference type="EMBL" id="GFZ03485.1"/>
    </source>
</evidence>
<feature type="region of interest" description="Disordered" evidence="2">
    <location>
        <begin position="14"/>
        <end position="46"/>
    </location>
</feature>
<proteinExistence type="predicted"/>
<gene>
    <name evidence="3" type="ORF">Acr_16g0001090</name>
</gene>
<dbReference type="Proteomes" id="UP000585474">
    <property type="component" value="Unassembled WGS sequence"/>
</dbReference>
<comment type="caution">
    <text evidence="3">The sequence shown here is derived from an EMBL/GenBank/DDBJ whole genome shotgun (WGS) entry which is preliminary data.</text>
</comment>